<evidence type="ECO:0000256" key="1">
    <source>
        <dbReference type="ARBA" id="ARBA00003283"/>
    </source>
</evidence>
<keyword evidence="7" id="KW-0229">DNA integration</keyword>
<evidence type="ECO:0000256" key="5">
    <source>
        <dbReference type="ARBA" id="ARBA00022618"/>
    </source>
</evidence>
<evidence type="ECO:0000256" key="2">
    <source>
        <dbReference type="ARBA" id="ARBA00004496"/>
    </source>
</evidence>
<comment type="similarity">
    <text evidence="3">Belongs to the 'phage' integrase family.</text>
</comment>
<dbReference type="Gene3D" id="1.10.150.130">
    <property type="match status" value="1"/>
</dbReference>
<dbReference type="GO" id="GO:0005737">
    <property type="term" value="C:cytoplasm"/>
    <property type="evidence" value="ECO:0007669"/>
    <property type="project" value="UniProtKB-SubCell"/>
</dbReference>
<evidence type="ECO:0000256" key="11">
    <source>
        <dbReference type="PROSITE-ProRule" id="PRU01248"/>
    </source>
</evidence>
<keyword evidence="8 11" id="KW-0238">DNA-binding</keyword>
<evidence type="ECO:0000259" key="12">
    <source>
        <dbReference type="PROSITE" id="PS51898"/>
    </source>
</evidence>
<evidence type="ECO:0000256" key="4">
    <source>
        <dbReference type="ARBA" id="ARBA00022490"/>
    </source>
</evidence>
<dbReference type="EMBL" id="QMAP01000008">
    <property type="protein sequence ID" value="RXI47560.1"/>
    <property type="molecule type" value="Genomic_DNA"/>
</dbReference>
<dbReference type="Pfam" id="PF00589">
    <property type="entry name" value="Phage_integrase"/>
    <property type="match status" value="1"/>
</dbReference>
<keyword evidence="6" id="KW-0159">Chromosome partition</keyword>
<dbReference type="GO" id="GO:0051301">
    <property type="term" value="P:cell division"/>
    <property type="evidence" value="ECO:0007669"/>
    <property type="project" value="UniProtKB-KW"/>
</dbReference>
<evidence type="ECO:0000256" key="8">
    <source>
        <dbReference type="ARBA" id="ARBA00023125"/>
    </source>
</evidence>
<dbReference type="GO" id="GO:0006310">
    <property type="term" value="P:DNA recombination"/>
    <property type="evidence" value="ECO:0007669"/>
    <property type="project" value="UniProtKB-KW"/>
</dbReference>
<dbReference type="PANTHER" id="PTHR30349:SF77">
    <property type="entry name" value="TYROSINE RECOMBINASE XERC"/>
    <property type="match status" value="1"/>
</dbReference>
<name>A0A4Q0VA61_CLOTA</name>
<dbReference type="RefSeq" id="WP_129030624.1">
    <property type="nucleotide sequence ID" value="NZ_QMAP01000008.1"/>
</dbReference>
<organism evidence="14 15">
    <name type="scientific">Clostridium tetani</name>
    <dbReference type="NCBI Taxonomy" id="1513"/>
    <lineage>
        <taxon>Bacteria</taxon>
        <taxon>Bacillati</taxon>
        <taxon>Bacillota</taxon>
        <taxon>Clostridia</taxon>
        <taxon>Eubacteriales</taxon>
        <taxon>Clostridiaceae</taxon>
        <taxon>Clostridium</taxon>
    </lineage>
</organism>
<dbReference type="InterPro" id="IPR010998">
    <property type="entry name" value="Integrase_recombinase_N"/>
</dbReference>
<comment type="caution">
    <text evidence="14">The sequence shown here is derived from an EMBL/GenBank/DDBJ whole genome shotgun (WGS) entry which is preliminary data.</text>
</comment>
<dbReference type="Proteomes" id="UP000290921">
    <property type="component" value="Unassembled WGS sequence"/>
</dbReference>
<gene>
    <name evidence="14" type="ORF">DP130_09610</name>
</gene>
<dbReference type="GO" id="GO:0003677">
    <property type="term" value="F:DNA binding"/>
    <property type="evidence" value="ECO:0007669"/>
    <property type="project" value="UniProtKB-UniRule"/>
</dbReference>
<comment type="subcellular location">
    <subcellularLocation>
        <location evidence="2">Cytoplasm</location>
    </subcellularLocation>
</comment>
<dbReference type="PROSITE" id="PS51898">
    <property type="entry name" value="TYR_RECOMBINASE"/>
    <property type="match status" value="1"/>
</dbReference>
<keyword evidence="5" id="KW-0132">Cell division</keyword>
<evidence type="ECO:0000256" key="7">
    <source>
        <dbReference type="ARBA" id="ARBA00022908"/>
    </source>
</evidence>
<feature type="domain" description="Core-binding (CB)" evidence="13">
    <location>
        <begin position="10"/>
        <end position="115"/>
    </location>
</feature>
<reference evidence="14 15" key="1">
    <citation type="submission" date="2018-06" db="EMBL/GenBank/DDBJ databases">
        <title>Genome conservation of Clostridium tetani.</title>
        <authorList>
            <person name="Bruggemann H."/>
            <person name="Popoff M.R."/>
        </authorList>
    </citation>
    <scope>NUCLEOTIDE SEQUENCE [LARGE SCALE GENOMIC DNA]</scope>
    <source>
        <strain evidence="14 15">2017.061</strain>
    </source>
</reference>
<accession>A0A4Q0VA61</accession>
<dbReference type="InterPro" id="IPR011010">
    <property type="entry name" value="DNA_brk_join_enz"/>
</dbReference>
<dbReference type="AlphaFoldDB" id="A0A4Q0VA61"/>
<dbReference type="PANTHER" id="PTHR30349">
    <property type="entry name" value="PHAGE INTEGRASE-RELATED"/>
    <property type="match status" value="1"/>
</dbReference>
<dbReference type="InterPro" id="IPR002104">
    <property type="entry name" value="Integrase_catalytic"/>
</dbReference>
<dbReference type="InterPro" id="IPR004107">
    <property type="entry name" value="Integrase_SAM-like_N"/>
</dbReference>
<dbReference type="InterPro" id="IPR013762">
    <property type="entry name" value="Integrase-like_cat_sf"/>
</dbReference>
<evidence type="ECO:0000256" key="10">
    <source>
        <dbReference type="ARBA" id="ARBA00023306"/>
    </source>
</evidence>
<evidence type="ECO:0000256" key="9">
    <source>
        <dbReference type="ARBA" id="ARBA00023172"/>
    </source>
</evidence>
<evidence type="ECO:0000313" key="14">
    <source>
        <dbReference type="EMBL" id="RXI47560.1"/>
    </source>
</evidence>
<protein>
    <submittedName>
        <fullName evidence="14">Recombinase XerC</fullName>
    </submittedName>
</protein>
<keyword evidence="4" id="KW-0963">Cytoplasm</keyword>
<dbReference type="GO" id="GO:0007059">
    <property type="term" value="P:chromosome segregation"/>
    <property type="evidence" value="ECO:0007669"/>
    <property type="project" value="UniProtKB-KW"/>
</dbReference>
<dbReference type="SUPFAM" id="SSF56349">
    <property type="entry name" value="DNA breaking-rejoining enzymes"/>
    <property type="match status" value="1"/>
</dbReference>
<keyword evidence="10" id="KW-0131">Cell cycle</keyword>
<proteinExistence type="inferred from homology"/>
<dbReference type="Pfam" id="PF02899">
    <property type="entry name" value="Phage_int_SAM_1"/>
    <property type="match status" value="1"/>
</dbReference>
<evidence type="ECO:0000259" key="13">
    <source>
        <dbReference type="PROSITE" id="PS51900"/>
    </source>
</evidence>
<dbReference type="Gene3D" id="1.10.443.10">
    <property type="entry name" value="Intergrase catalytic core"/>
    <property type="match status" value="1"/>
</dbReference>
<evidence type="ECO:0000313" key="15">
    <source>
        <dbReference type="Proteomes" id="UP000290921"/>
    </source>
</evidence>
<dbReference type="GO" id="GO:0015074">
    <property type="term" value="P:DNA integration"/>
    <property type="evidence" value="ECO:0007669"/>
    <property type="project" value="UniProtKB-KW"/>
</dbReference>
<dbReference type="InterPro" id="IPR044068">
    <property type="entry name" value="CB"/>
</dbReference>
<dbReference type="PROSITE" id="PS51900">
    <property type="entry name" value="CB"/>
    <property type="match status" value="1"/>
</dbReference>
<keyword evidence="9" id="KW-0233">DNA recombination</keyword>
<feature type="domain" description="Tyr recombinase" evidence="12">
    <location>
        <begin position="137"/>
        <end position="318"/>
    </location>
</feature>
<sequence>MYKLKNIYDPELPQQLNNFLNYLTTVKERSPNTMSAYKVDLVMFFRFLKLYKTKLPKDIEFDDIDISDIDDEFIRKITLTDLYSFMAFLDNYRDNGSYAKARKVATLKSFFKFLYSKVKILEENPAIELESPKIKKRNPTYLTLEESKRLLASIDGTNKARDYCIITLFLNCGLRLSELCSIDISKIKEDTLYVIGKGNKERTIYLNKACLKAIEDYLKVRNENLDKIKDKDALFISRNNTRINKRTVEIMLKKYLKKANLDEEKYTPHKLRHTAATLMYKHGDVDIRSLQKILGHENISTTQIYTHVDNEKLREAVKLNPLSGESME</sequence>
<comment type="function">
    <text evidence="1">Site-specific tyrosine recombinase, which acts by catalyzing the cutting and rejoining of the recombining DNA molecules.</text>
</comment>
<dbReference type="InterPro" id="IPR050090">
    <property type="entry name" value="Tyrosine_recombinase_XerCD"/>
</dbReference>
<evidence type="ECO:0000256" key="3">
    <source>
        <dbReference type="ARBA" id="ARBA00008857"/>
    </source>
</evidence>
<evidence type="ECO:0000256" key="6">
    <source>
        <dbReference type="ARBA" id="ARBA00022829"/>
    </source>
</evidence>